<organism evidence="3 4">
    <name type="scientific">Stentor coeruleus</name>
    <dbReference type="NCBI Taxonomy" id="5963"/>
    <lineage>
        <taxon>Eukaryota</taxon>
        <taxon>Sar</taxon>
        <taxon>Alveolata</taxon>
        <taxon>Ciliophora</taxon>
        <taxon>Postciliodesmatophora</taxon>
        <taxon>Heterotrichea</taxon>
        <taxon>Heterotrichida</taxon>
        <taxon>Stentoridae</taxon>
        <taxon>Stentor</taxon>
    </lineage>
</organism>
<name>A0A1R2CYK5_9CILI</name>
<keyword evidence="1" id="KW-0521">NADP</keyword>
<evidence type="ECO:0000256" key="2">
    <source>
        <dbReference type="ARBA" id="ARBA00023002"/>
    </source>
</evidence>
<keyword evidence="4" id="KW-1185">Reference proteome</keyword>
<dbReference type="Gene3D" id="3.40.50.720">
    <property type="entry name" value="NAD(P)-binding Rossmann-like Domain"/>
    <property type="match status" value="1"/>
</dbReference>
<dbReference type="GO" id="GO:0016491">
    <property type="term" value="F:oxidoreductase activity"/>
    <property type="evidence" value="ECO:0007669"/>
    <property type="project" value="UniProtKB-KW"/>
</dbReference>
<accession>A0A1R2CYK5</accession>
<dbReference type="PRINTS" id="PR00081">
    <property type="entry name" value="GDHRDH"/>
</dbReference>
<dbReference type="OrthoDB" id="418498at2759"/>
<dbReference type="Pfam" id="PF00106">
    <property type="entry name" value="adh_short"/>
    <property type="match status" value="1"/>
</dbReference>
<comment type="caution">
    <text evidence="3">The sequence shown here is derived from an EMBL/GenBank/DDBJ whole genome shotgun (WGS) entry which is preliminary data.</text>
</comment>
<proteinExistence type="predicted"/>
<keyword evidence="2" id="KW-0560">Oxidoreductase</keyword>
<dbReference type="Proteomes" id="UP000187209">
    <property type="component" value="Unassembled WGS sequence"/>
</dbReference>
<evidence type="ECO:0000313" key="4">
    <source>
        <dbReference type="Proteomes" id="UP000187209"/>
    </source>
</evidence>
<dbReference type="PIRSF" id="PIRSF000126">
    <property type="entry name" value="11-beta-HSD1"/>
    <property type="match status" value="1"/>
</dbReference>
<sequence>MKLETIGFIALGAFLSDPLFIAYKTYYWSMPDIYNRYGHGSYALVTGATDGIGKGFCEALAEKGINIILVSRTQEKLDKVANELSKKYGVSCVTHAIDLSKAKAEEYAALKKKTDSLDMSMLINNAGVVCYKKTKELTFDEIQDTINLNSGSVMHLLNMYLPVLEQRKGRSAVINLSSFLAVRPSPLISLYSGTKAFNHYVSQGLSEEYRDSIDVMSYQPATIITNATPNEKPSWRSCTVEESVRGALIDLGRRNLTHGHWNHELMAWAVRWVPEKIRIRLMAQGIDKIIKQRFPK</sequence>
<dbReference type="AlphaFoldDB" id="A0A1R2CYK5"/>
<evidence type="ECO:0000313" key="3">
    <source>
        <dbReference type="EMBL" id="OMJ94071.1"/>
    </source>
</evidence>
<dbReference type="PANTHER" id="PTHR43086">
    <property type="entry name" value="VERY-LONG-CHAIN 3-OXOOACYL-COA REDUCTASE"/>
    <property type="match status" value="1"/>
</dbReference>
<reference evidence="3 4" key="1">
    <citation type="submission" date="2016-11" db="EMBL/GenBank/DDBJ databases">
        <title>The macronuclear genome of Stentor coeruleus: a giant cell with tiny introns.</title>
        <authorList>
            <person name="Slabodnick M."/>
            <person name="Ruby J.G."/>
            <person name="Reiff S.B."/>
            <person name="Swart E.C."/>
            <person name="Gosai S."/>
            <person name="Prabakaran S."/>
            <person name="Witkowska E."/>
            <person name="Larue G.E."/>
            <person name="Fisher S."/>
            <person name="Freeman R.M."/>
            <person name="Gunawardena J."/>
            <person name="Chu W."/>
            <person name="Stover N.A."/>
            <person name="Gregory B.D."/>
            <person name="Nowacki M."/>
            <person name="Derisi J."/>
            <person name="Roy S.W."/>
            <person name="Marshall W.F."/>
            <person name="Sood P."/>
        </authorList>
    </citation>
    <scope>NUCLEOTIDE SEQUENCE [LARGE SCALE GENOMIC DNA]</scope>
    <source>
        <strain evidence="3">WM001</strain>
    </source>
</reference>
<dbReference type="SUPFAM" id="SSF51735">
    <property type="entry name" value="NAD(P)-binding Rossmann-fold domains"/>
    <property type="match status" value="1"/>
</dbReference>
<protein>
    <submittedName>
        <fullName evidence="3">Uncharacterized protein</fullName>
    </submittedName>
</protein>
<dbReference type="InterPro" id="IPR002347">
    <property type="entry name" value="SDR_fam"/>
</dbReference>
<evidence type="ECO:0000256" key="1">
    <source>
        <dbReference type="ARBA" id="ARBA00022857"/>
    </source>
</evidence>
<dbReference type="CDD" id="cd05356">
    <property type="entry name" value="17beta-HSD1_like_SDR_c"/>
    <property type="match status" value="1"/>
</dbReference>
<dbReference type="PANTHER" id="PTHR43086:SF2">
    <property type="entry name" value="HYDROXYSTEROID DEHYDROGENASE-LIKE PROTEIN 1"/>
    <property type="match status" value="1"/>
</dbReference>
<dbReference type="GO" id="GO:0005783">
    <property type="term" value="C:endoplasmic reticulum"/>
    <property type="evidence" value="ECO:0007669"/>
    <property type="project" value="TreeGrafter"/>
</dbReference>
<dbReference type="EMBL" id="MPUH01000032">
    <property type="protein sequence ID" value="OMJ94071.1"/>
    <property type="molecule type" value="Genomic_DNA"/>
</dbReference>
<dbReference type="InterPro" id="IPR036291">
    <property type="entry name" value="NAD(P)-bd_dom_sf"/>
</dbReference>
<gene>
    <name evidence="3" type="ORF">SteCoe_2843</name>
</gene>
<dbReference type="GO" id="GO:0030497">
    <property type="term" value="P:fatty acid elongation"/>
    <property type="evidence" value="ECO:0007669"/>
    <property type="project" value="TreeGrafter"/>
</dbReference>